<sequence length="535" mass="59194">MMKKRWMMPLLMVMAVVVLVFAILPYWFGIRTEKTMRSHQHLLEQNGVVEVVKYDYERGWFDSTETTVLRFRPNLVQKLGGNVPDNLKAIINEPFTITNHIKHGPFAGGITPVKAVSTSDVAFSPRAKQSLERFFRSQVPLTVKNRLNLFGGGVMKLQVPAFQYEELSGIAIDWKGLDVELDYSDNYDSYEVKSHSGGINVKLADKGQLTLENLDYTGNSKQNSSGLNVGSNEFKVAKAMMAWSEGVDYNIKLNSIINMMSDLQIGAFINPTGTVAPNNIAVNNFSLQRSTDEKDGFANAEALIHFDQLHYGKDVYGPLNVKASAEHLHAAALVKMNDGFFRLSNTKLDETQYRDALLKLAKTEGLPIFTNNPVFKISQFDLKMPDGQLKFTAEFGFKGLQAADMETFNALMAKTEAKVHVNAPQVLLENLAVAQADSIFSVDPDVENPPSMDEVRDTARMLVRSTINNMASAGYLTQQNGIVDSEMVVKNNELLLNGKRFETAPQQNIDDLMEEDAAASDVQAASAPATASAAK</sequence>
<feature type="compositionally biased region" description="Low complexity" evidence="1">
    <location>
        <begin position="519"/>
        <end position="535"/>
    </location>
</feature>
<gene>
    <name evidence="2" type="ORF">LVJ82_12220</name>
</gene>
<proteinExistence type="predicted"/>
<dbReference type="EMBL" id="CP091511">
    <property type="protein sequence ID" value="UOO88248.1"/>
    <property type="molecule type" value="Genomic_DNA"/>
</dbReference>
<protein>
    <submittedName>
        <fullName evidence="2">YdgA family protein</fullName>
    </submittedName>
</protein>
<dbReference type="InterPro" id="IPR010352">
    <property type="entry name" value="DUF945"/>
</dbReference>
<reference evidence="2 3" key="1">
    <citation type="journal article" date="2022" name="Res Sq">
        <title>Evolution of multicellular longitudinally dividing oral cavity symbionts (Neisseriaceae).</title>
        <authorList>
            <person name="Nyongesa S."/>
            <person name="Weber P."/>
            <person name="Bernet E."/>
            <person name="Pullido F."/>
            <person name="Nieckarz M."/>
            <person name="Delaby M."/>
            <person name="Nieves C."/>
            <person name="Viehboeck T."/>
            <person name="Krause N."/>
            <person name="Rivera-Millot A."/>
            <person name="Nakamura A."/>
            <person name="Vischer N."/>
            <person name="VanNieuwenhze M."/>
            <person name="Brun Y."/>
            <person name="Cava F."/>
            <person name="Bulgheresi S."/>
            <person name="Veyrier F."/>
        </authorList>
    </citation>
    <scope>NUCLEOTIDE SEQUENCE [LARGE SCALE GENOMIC DNA]</scope>
    <source>
        <strain evidence="2 3">SN4</strain>
    </source>
</reference>
<organism evidence="2 3">
    <name type="scientific">Vitreoscilla massiliensis</name>
    <dbReference type="NCBI Taxonomy" id="1689272"/>
    <lineage>
        <taxon>Bacteria</taxon>
        <taxon>Pseudomonadati</taxon>
        <taxon>Pseudomonadota</taxon>
        <taxon>Betaproteobacteria</taxon>
        <taxon>Neisseriales</taxon>
        <taxon>Neisseriaceae</taxon>
        <taxon>Vitreoscilla</taxon>
    </lineage>
</organism>
<accession>A0ABY4E1Q2</accession>
<dbReference type="Proteomes" id="UP000832011">
    <property type="component" value="Chromosome"/>
</dbReference>
<dbReference type="RefSeq" id="WP_058356321.1">
    <property type="nucleotide sequence ID" value="NZ_CABKVG010000009.1"/>
</dbReference>
<feature type="region of interest" description="Disordered" evidence="1">
    <location>
        <begin position="516"/>
        <end position="535"/>
    </location>
</feature>
<dbReference type="Pfam" id="PF06097">
    <property type="entry name" value="DUF945"/>
    <property type="match status" value="1"/>
</dbReference>
<evidence type="ECO:0000313" key="3">
    <source>
        <dbReference type="Proteomes" id="UP000832011"/>
    </source>
</evidence>
<name>A0ABY4E1Q2_9NEIS</name>
<evidence type="ECO:0000313" key="2">
    <source>
        <dbReference type="EMBL" id="UOO88248.1"/>
    </source>
</evidence>
<evidence type="ECO:0000256" key="1">
    <source>
        <dbReference type="SAM" id="MobiDB-lite"/>
    </source>
</evidence>
<keyword evidence="3" id="KW-1185">Reference proteome</keyword>